<organism evidence="1 2">
    <name type="scientific">Metasolibacillus meyeri</name>
    <dbReference type="NCBI Taxonomy" id="1071052"/>
    <lineage>
        <taxon>Bacteria</taxon>
        <taxon>Bacillati</taxon>
        <taxon>Bacillota</taxon>
        <taxon>Bacilli</taxon>
        <taxon>Bacillales</taxon>
        <taxon>Caryophanaceae</taxon>
        <taxon>Metasolibacillus</taxon>
    </lineage>
</organism>
<comment type="caution">
    <text evidence="1">The sequence shown here is derived from an EMBL/GenBank/DDBJ whole genome shotgun (WGS) entry which is preliminary data.</text>
</comment>
<dbReference type="InterPro" id="IPR043128">
    <property type="entry name" value="Rev_trsase/Diguanyl_cyclase"/>
</dbReference>
<dbReference type="EMBL" id="JARSFG010000015">
    <property type="protein sequence ID" value="MEC1178981.1"/>
    <property type="molecule type" value="Genomic_DNA"/>
</dbReference>
<reference evidence="1 2" key="1">
    <citation type="submission" date="2023-03" db="EMBL/GenBank/DDBJ databases">
        <title>Bacillus Genome Sequencing.</title>
        <authorList>
            <person name="Dunlap C."/>
        </authorList>
    </citation>
    <scope>NUCLEOTIDE SEQUENCE [LARGE SCALE GENOMIC DNA]</scope>
    <source>
        <strain evidence="1 2">B-59205</strain>
    </source>
</reference>
<name>A0AAW9NUX5_9BACL</name>
<dbReference type="SUPFAM" id="SSF46785">
    <property type="entry name" value="Winged helix' DNA-binding domain"/>
    <property type="match status" value="1"/>
</dbReference>
<sequence>MFTVGVIGSATSVHKVISLAQNLKLKVRFIALPYKNFQETAQIIQAHDHEVDFWFPTGQLPYAIAKEYLQTDDYLIPIQNNEASLYKAFLEAAHHSKLFLQQLSIDELSKQAVDDALMQLNLASSHIYLKIYDTATTAAELVAFHKQLWDEGKTCGAITSFEAVYTELQQLAIPVYWYSISHSEILHACKVLEEKIKTSFFKDTQIGICIITIEEIEADISQIRPYTQQYLTLQIKEILINLSEHIDGFLTEQGEHRYIIFSTRGAIEKNFSLVRQKIQELKLLANKHIIAGIGYGETALAAEMNAATANQHSRQHEQHELFIIQEDGTMIEHFGHSRELMYTNKLLDTPSLEALKEANISMRTYNRIQALLLKLGTEHFTTLDLTNHLNMENRNARRIVTNLSKAGLIEYVGESTHHVKGRPRKVYRFVPHK</sequence>
<dbReference type="Gene3D" id="3.30.70.270">
    <property type="match status" value="1"/>
</dbReference>
<evidence type="ECO:0000313" key="1">
    <source>
        <dbReference type="EMBL" id="MEC1178981.1"/>
    </source>
</evidence>
<keyword evidence="2" id="KW-1185">Reference proteome</keyword>
<accession>A0AAW9NUX5</accession>
<dbReference type="Proteomes" id="UP001344888">
    <property type="component" value="Unassembled WGS sequence"/>
</dbReference>
<proteinExistence type="predicted"/>
<dbReference type="InterPro" id="IPR036390">
    <property type="entry name" value="WH_DNA-bd_sf"/>
</dbReference>
<evidence type="ECO:0000313" key="2">
    <source>
        <dbReference type="Proteomes" id="UP001344888"/>
    </source>
</evidence>
<gene>
    <name evidence="1" type="ORF">P9B03_10845</name>
</gene>
<dbReference type="AlphaFoldDB" id="A0AAW9NUX5"/>
<protein>
    <recommendedName>
        <fullName evidence="3">Transcriptional regulator</fullName>
    </recommendedName>
</protein>
<dbReference type="RefSeq" id="WP_326123464.1">
    <property type="nucleotide sequence ID" value="NZ_JARSFG010000015.1"/>
</dbReference>
<evidence type="ECO:0008006" key="3">
    <source>
        <dbReference type="Google" id="ProtNLM"/>
    </source>
</evidence>